<evidence type="ECO:0000313" key="2">
    <source>
        <dbReference type="Proteomes" id="UP000050164"/>
    </source>
</evidence>
<gene>
    <name evidence="1" type="ORF">ERS027659_05341</name>
</gene>
<reference evidence="1 2" key="1">
    <citation type="submission" date="2015-03" db="EMBL/GenBank/DDBJ databases">
        <authorList>
            <consortium name="Pathogen Informatics"/>
        </authorList>
    </citation>
    <scope>NUCLEOTIDE SEQUENCE [LARGE SCALE GENOMIC DNA]</scope>
    <source>
        <strain evidence="1 2">Bir 185</strain>
    </source>
</reference>
<sequence>MVMVAVRNDISITSIFNDIRSIEDIPIIRCITSLGSGCSNSIICS</sequence>
<dbReference type="EMBL" id="CNFT01003720">
    <property type="protein sequence ID" value="CKV14139.1"/>
    <property type="molecule type" value="Genomic_DNA"/>
</dbReference>
<protein>
    <submittedName>
        <fullName evidence="1">Uncharacterized protein</fullName>
    </submittedName>
</protein>
<dbReference type="Proteomes" id="UP000050164">
    <property type="component" value="Unassembled WGS sequence"/>
</dbReference>
<proteinExistence type="predicted"/>
<dbReference type="AlphaFoldDB" id="A0A655AWY8"/>
<organism evidence="1 2">
    <name type="scientific">Mycobacterium tuberculosis</name>
    <dbReference type="NCBI Taxonomy" id="1773"/>
    <lineage>
        <taxon>Bacteria</taxon>
        <taxon>Bacillati</taxon>
        <taxon>Actinomycetota</taxon>
        <taxon>Actinomycetes</taxon>
        <taxon>Mycobacteriales</taxon>
        <taxon>Mycobacteriaceae</taxon>
        <taxon>Mycobacterium</taxon>
        <taxon>Mycobacterium tuberculosis complex</taxon>
    </lineage>
</organism>
<evidence type="ECO:0000313" key="1">
    <source>
        <dbReference type="EMBL" id="CKV14139.1"/>
    </source>
</evidence>
<name>A0A655AWY8_MYCTX</name>
<accession>A0A655AWY8</accession>